<dbReference type="Pfam" id="PF20153">
    <property type="entry name" value="DUF6535"/>
    <property type="match status" value="1"/>
</dbReference>
<evidence type="ECO:0000313" key="4">
    <source>
        <dbReference type="Proteomes" id="UP000736335"/>
    </source>
</evidence>
<keyword evidence="1" id="KW-0812">Transmembrane</keyword>
<accession>A0A9P6HA05</accession>
<sequence length="119" mass="12858">DPATNFWAVYKKVADEHDDDMLNKYAGDLDTSLLFAGLFSAVSTAFIVQIMASIQPNPSDLTNVLLLRLLQHNDSFGGSNPLAPATNIPSSLVRAQSTLFASLSVTLFVAFIAVLGKQW</sequence>
<keyword evidence="1" id="KW-1133">Transmembrane helix</keyword>
<gene>
    <name evidence="3" type="ORF">BJ322DRAFT_995120</name>
</gene>
<evidence type="ECO:0000259" key="2">
    <source>
        <dbReference type="Pfam" id="PF20153"/>
    </source>
</evidence>
<organism evidence="3 4">
    <name type="scientific">Thelephora terrestris</name>
    <dbReference type="NCBI Taxonomy" id="56493"/>
    <lineage>
        <taxon>Eukaryota</taxon>
        <taxon>Fungi</taxon>
        <taxon>Dikarya</taxon>
        <taxon>Basidiomycota</taxon>
        <taxon>Agaricomycotina</taxon>
        <taxon>Agaricomycetes</taxon>
        <taxon>Thelephorales</taxon>
        <taxon>Thelephoraceae</taxon>
        <taxon>Thelephora</taxon>
    </lineage>
</organism>
<reference evidence="3" key="1">
    <citation type="journal article" date="2020" name="Nat. Commun.">
        <title>Large-scale genome sequencing of mycorrhizal fungi provides insights into the early evolution of symbiotic traits.</title>
        <authorList>
            <person name="Miyauchi S."/>
            <person name="Kiss E."/>
            <person name="Kuo A."/>
            <person name="Drula E."/>
            <person name="Kohler A."/>
            <person name="Sanchez-Garcia M."/>
            <person name="Morin E."/>
            <person name="Andreopoulos B."/>
            <person name="Barry K.W."/>
            <person name="Bonito G."/>
            <person name="Buee M."/>
            <person name="Carver A."/>
            <person name="Chen C."/>
            <person name="Cichocki N."/>
            <person name="Clum A."/>
            <person name="Culley D."/>
            <person name="Crous P.W."/>
            <person name="Fauchery L."/>
            <person name="Girlanda M."/>
            <person name="Hayes R.D."/>
            <person name="Keri Z."/>
            <person name="LaButti K."/>
            <person name="Lipzen A."/>
            <person name="Lombard V."/>
            <person name="Magnuson J."/>
            <person name="Maillard F."/>
            <person name="Murat C."/>
            <person name="Nolan M."/>
            <person name="Ohm R.A."/>
            <person name="Pangilinan J."/>
            <person name="Pereira M.F."/>
            <person name="Perotto S."/>
            <person name="Peter M."/>
            <person name="Pfister S."/>
            <person name="Riley R."/>
            <person name="Sitrit Y."/>
            <person name="Stielow J.B."/>
            <person name="Szollosi G."/>
            <person name="Zifcakova L."/>
            <person name="Stursova M."/>
            <person name="Spatafora J.W."/>
            <person name="Tedersoo L."/>
            <person name="Vaario L.M."/>
            <person name="Yamada A."/>
            <person name="Yan M."/>
            <person name="Wang P."/>
            <person name="Xu J."/>
            <person name="Bruns T."/>
            <person name="Baldrian P."/>
            <person name="Vilgalys R."/>
            <person name="Dunand C."/>
            <person name="Henrissat B."/>
            <person name="Grigoriev I.V."/>
            <person name="Hibbett D."/>
            <person name="Nagy L.G."/>
            <person name="Martin F.M."/>
        </authorList>
    </citation>
    <scope>NUCLEOTIDE SEQUENCE</scope>
    <source>
        <strain evidence="3">UH-Tt-Lm1</strain>
    </source>
</reference>
<dbReference type="EMBL" id="WIUZ02000011">
    <property type="protein sequence ID" value="KAF9782719.1"/>
    <property type="molecule type" value="Genomic_DNA"/>
</dbReference>
<dbReference type="OrthoDB" id="3219854at2759"/>
<feature type="transmembrane region" description="Helical" evidence="1">
    <location>
        <begin position="99"/>
        <end position="116"/>
    </location>
</feature>
<feature type="domain" description="DUF6535" evidence="2">
    <location>
        <begin position="7"/>
        <end position="119"/>
    </location>
</feature>
<name>A0A9P6HA05_9AGAM</name>
<keyword evidence="1" id="KW-0472">Membrane</keyword>
<dbReference type="Proteomes" id="UP000736335">
    <property type="component" value="Unassembled WGS sequence"/>
</dbReference>
<reference evidence="3" key="2">
    <citation type="submission" date="2020-11" db="EMBL/GenBank/DDBJ databases">
        <authorList>
            <consortium name="DOE Joint Genome Institute"/>
            <person name="Kuo A."/>
            <person name="Miyauchi S."/>
            <person name="Kiss E."/>
            <person name="Drula E."/>
            <person name="Kohler A."/>
            <person name="Sanchez-Garcia M."/>
            <person name="Andreopoulos B."/>
            <person name="Barry K.W."/>
            <person name="Bonito G."/>
            <person name="Buee M."/>
            <person name="Carver A."/>
            <person name="Chen C."/>
            <person name="Cichocki N."/>
            <person name="Clum A."/>
            <person name="Culley D."/>
            <person name="Crous P.W."/>
            <person name="Fauchery L."/>
            <person name="Girlanda M."/>
            <person name="Hayes R."/>
            <person name="Keri Z."/>
            <person name="Labutti K."/>
            <person name="Lipzen A."/>
            <person name="Lombard V."/>
            <person name="Magnuson J."/>
            <person name="Maillard F."/>
            <person name="Morin E."/>
            <person name="Murat C."/>
            <person name="Nolan M."/>
            <person name="Ohm R."/>
            <person name="Pangilinan J."/>
            <person name="Pereira M."/>
            <person name="Perotto S."/>
            <person name="Peter M."/>
            <person name="Riley R."/>
            <person name="Sitrit Y."/>
            <person name="Stielow B."/>
            <person name="Szollosi G."/>
            <person name="Zifcakova L."/>
            <person name="Stursova M."/>
            <person name="Spatafora J.W."/>
            <person name="Tedersoo L."/>
            <person name="Vaario L.-M."/>
            <person name="Yamada A."/>
            <person name="Yan M."/>
            <person name="Wang P."/>
            <person name="Xu J."/>
            <person name="Bruns T."/>
            <person name="Baldrian P."/>
            <person name="Vilgalys R."/>
            <person name="Henrissat B."/>
            <person name="Grigoriev I.V."/>
            <person name="Hibbett D."/>
            <person name="Nagy L.G."/>
            <person name="Martin F.M."/>
        </authorList>
    </citation>
    <scope>NUCLEOTIDE SEQUENCE</scope>
    <source>
        <strain evidence="3">UH-Tt-Lm1</strain>
    </source>
</reference>
<dbReference type="AlphaFoldDB" id="A0A9P6HA05"/>
<feature type="non-terminal residue" evidence="3">
    <location>
        <position position="119"/>
    </location>
</feature>
<dbReference type="InterPro" id="IPR045338">
    <property type="entry name" value="DUF6535"/>
</dbReference>
<comment type="caution">
    <text evidence="3">The sequence shown here is derived from an EMBL/GenBank/DDBJ whole genome shotgun (WGS) entry which is preliminary data.</text>
</comment>
<feature type="transmembrane region" description="Helical" evidence="1">
    <location>
        <begin position="33"/>
        <end position="54"/>
    </location>
</feature>
<feature type="non-terminal residue" evidence="3">
    <location>
        <position position="1"/>
    </location>
</feature>
<evidence type="ECO:0000313" key="3">
    <source>
        <dbReference type="EMBL" id="KAF9782719.1"/>
    </source>
</evidence>
<evidence type="ECO:0000256" key="1">
    <source>
        <dbReference type="SAM" id="Phobius"/>
    </source>
</evidence>
<keyword evidence="4" id="KW-1185">Reference proteome</keyword>
<protein>
    <recommendedName>
        <fullName evidence="2">DUF6535 domain-containing protein</fullName>
    </recommendedName>
</protein>
<proteinExistence type="predicted"/>